<keyword evidence="2" id="KW-1185">Reference proteome</keyword>
<gene>
    <name evidence="1" type="ORF">CWI38_0558p0040</name>
</gene>
<proteinExistence type="predicted"/>
<dbReference type="Proteomes" id="UP000292282">
    <property type="component" value="Unassembled WGS sequence"/>
</dbReference>
<protein>
    <submittedName>
        <fullName evidence="1">Uncharacterized protein</fullName>
    </submittedName>
</protein>
<dbReference type="AlphaFoldDB" id="A0A4Q9LYL3"/>
<evidence type="ECO:0000313" key="1">
    <source>
        <dbReference type="EMBL" id="TBU13021.1"/>
    </source>
</evidence>
<sequence length="123" mass="14693">MAYLKKYKATIYQEIGVVRLEAADFFKIDSRMRARFYLPRTELVRGIESLELDTNKTFLALIKSFLKSVGHTQPAKLYNEIEKRKLHSKLYNPRKIAFMYTRIKTDDNIQNNRLDIYILDKRK</sequence>
<organism evidence="1 2">
    <name type="scientific">Hamiltosporidium tvaerminnensis</name>
    <dbReference type="NCBI Taxonomy" id="1176355"/>
    <lineage>
        <taxon>Eukaryota</taxon>
        <taxon>Fungi</taxon>
        <taxon>Fungi incertae sedis</taxon>
        <taxon>Microsporidia</taxon>
        <taxon>Dubosqiidae</taxon>
        <taxon>Hamiltosporidium</taxon>
    </lineage>
</organism>
<comment type="caution">
    <text evidence="1">The sequence shown here is derived from an EMBL/GenBank/DDBJ whole genome shotgun (WGS) entry which is preliminary data.</text>
</comment>
<evidence type="ECO:0000313" key="2">
    <source>
        <dbReference type="Proteomes" id="UP000292282"/>
    </source>
</evidence>
<dbReference type="VEuPathDB" id="MicrosporidiaDB:CWI38_0558p0040"/>
<accession>A0A4Q9LYL3</accession>
<name>A0A4Q9LYL3_9MICR</name>
<reference evidence="1 2" key="1">
    <citation type="submission" date="2017-12" db="EMBL/GenBank/DDBJ databases">
        <authorList>
            <person name="Pombert J.-F."/>
            <person name="Haag K.L."/>
            <person name="Ebert D."/>
        </authorList>
    </citation>
    <scope>NUCLEOTIDE SEQUENCE [LARGE SCALE GENOMIC DNA]</scope>
    <source>
        <strain evidence="1">IL-G-3</strain>
    </source>
</reference>
<dbReference type="EMBL" id="PITK01000558">
    <property type="protein sequence ID" value="TBU13021.1"/>
    <property type="molecule type" value="Genomic_DNA"/>
</dbReference>